<dbReference type="InterPro" id="IPR013105">
    <property type="entry name" value="TPR_2"/>
</dbReference>
<dbReference type="Pfam" id="PF13877">
    <property type="entry name" value="RPAP3_C"/>
    <property type="match status" value="1"/>
</dbReference>
<dbReference type="AlphaFoldDB" id="A0A383V547"/>
<feature type="domain" description="RNA-polymerase II-associated protein 3-like C-terminal" evidence="5">
    <location>
        <begin position="374"/>
        <end position="488"/>
    </location>
</feature>
<evidence type="ECO:0000313" key="6">
    <source>
        <dbReference type="EMBL" id="SZX60073.1"/>
    </source>
</evidence>
<name>A0A383V547_TETOB</name>
<sequence length="520" mass="53990">MSKKSGGKQSSQQQTDQGVPGVRGRAPGSVQEAPASMQQPALQPSKLSAARAERPPAAHTYSNYSKWDKFDPDGAPDQPAAAKQASKPNPAANSTMNQLQPRQPAAPQASTAEEVQPSITARSSPAAEATALKDRGNKLFQAGYYDDAVGCYTQSIALKPTSLSYANRAMARLKLGQPAEAEQDCTAALQLDSSYIKALHRRGTARRQLGRLLEAAVDFEEALRLEPGNATVQADRDAALEQHLQQQKLQASSAVWSSIPVTAPPPQKQQQQQQQPQQQQDTQEQAAVTEAASSQHVTLMDDTATAATAAAGDADSKVAAAAVNAISSTAAAAAAAAARQQPSRSPSPQPASTAAAAAAAAAALAARRAASLKAPRTGNDFEAAWRSFKGDVQLQAKYLALLSVQHLPVIFKTSLTAPLLRDILTAALTAAAGSAAAAAAAGSSDPESSDAGSSSSELSAGHAVGLLQQLPKLPRFDMTAMCLTSRDKAALREVWDAAAAALGSTDIAEQLAAVRPKYRL</sequence>
<evidence type="ECO:0000313" key="7">
    <source>
        <dbReference type="Proteomes" id="UP000256970"/>
    </source>
</evidence>
<dbReference type="PROSITE" id="PS50005">
    <property type="entry name" value="TPR"/>
    <property type="match status" value="2"/>
</dbReference>
<feature type="compositionally biased region" description="Polar residues" evidence="4">
    <location>
        <begin position="110"/>
        <end position="123"/>
    </location>
</feature>
<keyword evidence="7" id="KW-1185">Reference proteome</keyword>
<dbReference type="STRING" id="3088.A0A383V547"/>
<feature type="compositionally biased region" description="Low complexity" evidence="4">
    <location>
        <begin position="100"/>
        <end position="109"/>
    </location>
</feature>
<protein>
    <recommendedName>
        <fullName evidence="5">RNA-polymerase II-associated protein 3-like C-terminal domain-containing protein</fullName>
    </recommendedName>
</protein>
<dbReference type="EMBL" id="FNXT01000045">
    <property type="protein sequence ID" value="SZX60073.1"/>
    <property type="molecule type" value="Genomic_DNA"/>
</dbReference>
<dbReference type="Proteomes" id="UP000256970">
    <property type="component" value="Unassembled WGS sequence"/>
</dbReference>
<organism evidence="6 7">
    <name type="scientific">Tetradesmus obliquus</name>
    <name type="common">Green alga</name>
    <name type="synonym">Acutodesmus obliquus</name>
    <dbReference type="NCBI Taxonomy" id="3088"/>
    <lineage>
        <taxon>Eukaryota</taxon>
        <taxon>Viridiplantae</taxon>
        <taxon>Chlorophyta</taxon>
        <taxon>core chlorophytes</taxon>
        <taxon>Chlorophyceae</taxon>
        <taxon>CS clade</taxon>
        <taxon>Sphaeropleales</taxon>
        <taxon>Scenedesmaceae</taxon>
        <taxon>Tetradesmus</taxon>
    </lineage>
</organism>
<feature type="compositionally biased region" description="Low complexity" evidence="4">
    <location>
        <begin position="73"/>
        <end position="93"/>
    </location>
</feature>
<feature type="repeat" description="TPR" evidence="3">
    <location>
        <begin position="196"/>
        <end position="229"/>
    </location>
</feature>
<dbReference type="Pfam" id="PF13181">
    <property type="entry name" value="TPR_8"/>
    <property type="match status" value="1"/>
</dbReference>
<dbReference type="InterPro" id="IPR025986">
    <property type="entry name" value="RPAP3-like_C"/>
</dbReference>
<feature type="repeat" description="TPR" evidence="3">
    <location>
        <begin position="129"/>
        <end position="162"/>
    </location>
</feature>
<dbReference type="SUPFAM" id="SSF48452">
    <property type="entry name" value="TPR-like"/>
    <property type="match status" value="1"/>
</dbReference>
<proteinExistence type="predicted"/>
<accession>A0A383V547</accession>
<evidence type="ECO:0000256" key="4">
    <source>
        <dbReference type="SAM" id="MobiDB-lite"/>
    </source>
</evidence>
<feature type="compositionally biased region" description="Polar residues" evidence="4">
    <location>
        <begin position="36"/>
        <end position="46"/>
    </location>
</feature>
<evidence type="ECO:0000256" key="1">
    <source>
        <dbReference type="ARBA" id="ARBA00022737"/>
    </source>
</evidence>
<evidence type="ECO:0000256" key="2">
    <source>
        <dbReference type="ARBA" id="ARBA00022803"/>
    </source>
</evidence>
<dbReference type="Pfam" id="PF07719">
    <property type="entry name" value="TPR_2"/>
    <property type="match status" value="1"/>
</dbReference>
<evidence type="ECO:0000259" key="5">
    <source>
        <dbReference type="Pfam" id="PF13877"/>
    </source>
</evidence>
<keyword evidence="2 3" id="KW-0802">TPR repeat</keyword>
<dbReference type="InterPro" id="IPR019734">
    <property type="entry name" value="TPR_rpt"/>
</dbReference>
<dbReference type="SMART" id="SM00028">
    <property type="entry name" value="TPR"/>
    <property type="match status" value="3"/>
</dbReference>
<evidence type="ECO:0000256" key="3">
    <source>
        <dbReference type="PROSITE-ProRule" id="PRU00339"/>
    </source>
</evidence>
<dbReference type="PANTHER" id="PTHR47329">
    <property type="entry name" value="OS05G0129900 PROTEIN"/>
    <property type="match status" value="1"/>
</dbReference>
<feature type="region of interest" description="Disordered" evidence="4">
    <location>
        <begin position="259"/>
        <end position="294"/>
    </location>
</feature>
<feature type="region of interest" description="Disordered" evidence="4">
    <location>
        <begin position="1"/>
        <end position="129"/>
    </location>
</feature>
<keyword evidence="1" id="KW-0677">Repeat</keyword>
<dbReference type="Gene3D" id="1.25.40.10">
    <property type="entry name" value="Tetratricopeptide repeat domain"/>
    <property type="match status" value="1"/>
</dbReference>
<dbReference type="PANTHER" id="PTHR47329:SF1">
    <property type="entry name" value="OS05G0129900 PROTEIN"/>
    <property type="match status" value="1"/>
</dbReference>
<feature type="compositionally biased region" description="Low complexity" evidence="4">
    <location>
        <begin position="268"/>
        <end position="285"/>
    </location>
</feature>
<dbReference type="InterPro" id="IPR011990">
    <property type="entry name" value="TPR-like_helical_dom_sf"/>
</dbReference>
<reference evidence="6 7" key="1">
    <citation type="submission" date="2016-10" db="EMBL/GenBank/DDBJ databases">
        <authorList>
            <person name="Cai Z."/>
        </authorList>
    </citation>
    <scope>NUCLEOTIDE SEQUENCE [LARGE SCALE GENOMIC DNA]</scope>
</reference>
<gene>
    <name evidence="6" type="ORF">BQ4739_LOCUS654</name>
</gene>